<comment type="subcellular location">
    <subcellularLocation>
        <location evidence="1">Secreted</location>
    </subcellularLocation>
</comment>
<dbReference type="PROSITE" id="PS00262">
    <property type="entry name" value="INSULIN"/>
    <property type="match status" value="1"/>
</dbReference>
<evidence type="ECO:0000313" key="9">
    <source>
        <dbReference type="Ensembl" id="ENSDCDP00010018577.1"/>
    </source>
</evidence>
<comment type="subunit">
    <text evidence="3">Heterodimer of a B chain and an A chain linked by two disulfide bonds.</text>
</comment>
<keyword evidence="10" id="KW-1185">Reference proteome</keyword>
<dbReference type="InterPro" id="IPR051777">
    <property type="entry name" value="Insulin-like_neuro_ligands"/>
</dbReference>
<feature type="signal peptide" evidence="7">
    <location>
        <begin position="1"/>
        <end position="23"/>
    </location>
</feature>
<evidence type="ECO:0000256" key="5">
    <source>
        <dbReference type="ARBA" id="ARBA00022702"/>
    </source>
</evidence>
<sequence length="97" mass="10399">MKAPLVPALPLCAMLLLAGGAEGASTGLRLCGREFLRAVVFTCGGSRWRRLLAEDVARRGGDAVMEPGGGTRLRRDQNQQALCCERGCSPKEIIRLC</sequence>
<evidence type="ECO:0000256" key="2">
    <source>
        <dbReference type="ARBA" id="ARBA00009034"/>
    </source>
</evidence>
<keyword evidence="4" id="KW-0964">Secreted</keyword>
<evidence type="ECO:0000256" key="3">
    <source>
        <dbReference type="ARBA" id="ARBA00011207"/>
    </source>
</evidence>
<dbReference type="Proteomes" id="UP000694580">
    <property type="component" value="Chromosome 4"/>
</dbReference>
<dbReference type="GO" id="GO:0005179">
    <property type="term" value="F:hormone activity"/>
    <property type="evidence" value="ECO:0007669"/>
    <property type="project" value="UniProtKB-KW"/>
</dbReference>
<dbReference type="Ensembl" id="ENSDCDT00010019660.1">
    <property type="protein sequence ID" value="ENSDCDP00010018577.1"/>
    <property type="gene ID" value="ENSDCDG00010008417.1"/>
</dbReference>
<evidence type="ECO:0000256" key="4">
    <source>
        <dbReference type="ARBA" id="ARBA00022525"/>
    </source>
</evidence>
<evidence type="ECO:0000256" key="6">
    <source>
        <dbReference type="ARBA" id="ARBA00023157"/>
    </source>
</evidence>
<reference evidence="9" key="3">
    <citation type="submission" date="2025-09" db="UniProtKB">
        <authorList>
            <consortium name="Ensembl"/>
        </authorList>
    </citation>
    <scope>IDENTIFICATION</scope>
</reference>
<keyword evidence="6" id="KW-1015">Disulfide bond</keyword>
<proteinExistence type="inferred from homology"/>
<dbReference type="InterPro" id="IPR036438">
    <property type="entry name" value="Insulin-like_sf"/>
</dbReference>
<organism evidence="9 10">
    <name type="scientific">Denticeps clupeoides</name>
    <name type="common">denticle herring</name>
    <dbReference type="NCBI Taxonomy" id="299321"/>
    <lineage>
        <taxon>Eukaryota</taxon>
        <taxon>Metazoa</taxon>
        <taxon>Chordata</taxon>
        <taxon>Craniata</taxon>
        <taxon>Vertebrata</taxon>
        <taxon>Euteleostomi</taxon>
        <taxon>Actinopterygii</taxon>
        <taxon>Neopterygii</taxon>
        <taxon>Teleostei</taxon>
        <taxon>Clupei</taxon>
        <taxon>Clupeiformes</taxon>
        <taxon>Denticipitoidei</taxon>
        <taxon>Denticipitidae</taxon>
        <taxon>Denticeps</taxon>
    </lineage>
</organism>
<comment type="similarity">
    <text evidence="2">Belongs to the insulin family.</text>
</comment>
<dbReference type="GO" id="GO:0001664">
    <property type="term" value="F:G protein-coupled receptor binding"/>
    <property type="evidence" value="ECO:0007669"/>
    <property type="project" value="TreeGrafter"/>
</dbReference>
<reference evidence="9" key="2">
    <citation type="submission" date="2025-08" db="UniProtKB">
        <authorList>
            <consortium name="Ensembl"/>
        </authorList>
    </citation>
    <scope>IDENTIFICATION</scope>
</reference>
<reference evidence="9 10" key="1">
    <citation type="submission" date="2020-06" db="EMBL/GenBank/DDBJ databases">
        <authorList>
            <consortium name="Wellcome Sanger Institute Data Sharing"/>
        </authorList>
    </citation>
    <scope>NUCLEOTIDE SEQUENCE [LARGE SCALE GENOMIC DNA]</scope>
</reference>
<feature type="chain" id="PRO_5044247707" description="Insulin-like domain-containing protein" evidence="7">
    <location>
        <begin position="24"/>
        <end position="97"/>
    </location>
</feature>
<dbReference type="InterPro" id="IPR022353">
    <property type="entry name" value="Insulin_CS"/>
</dbReference>
<dbReference type="AlphaFoldDB" id="A0AAY4BCV2"/>
<dbReference type="InterPro" id="IPR016179">
    <property type="entry name" value="Insulin-like"/>
</dbReference>
<dbReference type="SMART" id="SM00078">
    <property type="entry name" value="IlGF"/>
    <property type="match status" value="1"/>
</dbReference>
<evidence type="ECO:0000256" key="1">
    <source>
        <dbReference type="ARBA" id="ARBA00004613"/>
    </source>
</evidence>
<keyword evidence="7" id="KW-0732">Signal</keyword>
<dbReference type="GeneTree" id="ENSGT01130000278778"/>
<accession>A0AAY4BCV2</accession>
<dbReference type="GO" id="GO:0005576">
    <property type="term" value="C:extracellular region"/>
    <property type="evidence" value="ECO:0007669"/>
    <property type="project" value="UniProtKB-SubCell"/>
</dbReference>
<dbReference type="SUPFAM" id="SSF56994">
    <property type="entry name" value="Insulin-like"/>
    <property type="match status" value="1"/>
</dbReference>
<protein>
    <recommendedName>
        <fullName evidence="8">Insulin-like domain-containing protein</fullName>
    </recommendedName>
</protein>
<dbReference type="CDD" id="cd04365">
    <property type="entry name" value="IlGF_relaxin_like"/>
    <property type="match status" value="1"/>
</dbReference>
<evidence type="ECO:0000256" key="7">
    <source>
        <dbReference type="SAM" id="SignalP"/>
    </source>
</evidence>
<keyword evidence="5" id="KW-0372">Hormone</keyword>
<gene>
    <name evidence="9" type="primary">insl5b</name>
</gene>
<dbReference type="PANTHER" id="PTHR20968">
    <property type="entry name" value="ILGF DOMAIN-CONTAINING PROTEIN"/>
    <property type="match status" value="1"/>
</dbReference>
<name>A0AAY4BCV2_9TELE</name>
<evidence type="ECO:0000313" key="10">
    <source>
        <dbReference type="Proteomes" id="UP000694580"/>
    </source>
</evidence>
<evidence type="ECO:0000259" key="8">
    <source>
        <dbReference type="SMART" id="SM00078"/>
    </source>
</evidence>
<feature type="domain" description="Insulin-like" evidence="8">
    <location>
        <begin position="28"/>
        <end position="97"/>
    </location>
</feature>